<name>A0A9D1TR92_9FIRM</name>
<dbReference type="Pfam" id="PF00654">
    <property type="entry name" value="Voltage_CLC"/>
    <property type="match status" value="1"/>
</dbReference>
<evidence type="ECO:0000256" key="4">
    <source>
        <dbReference type="ARBA" id="ARBA00022989"/>
    </source>
</evidence>
<dbReference type="PRINTS" id="PR00762">
    <property type="entry name" value="CLCHANNEL"/>
</dbReference>
<feature type="transmembrane region" description="Helical" evidence="8">
    <location>
        <begin position="155"/>
        <end position="178"/>
    </location>
</feature>
<organism evidence="9 10">
    <name type="scientific">Candidatus Protoclostridium stercorigallinarum</name>
    <dbReference type="NCBI Taxonomy" id="2838741"/>
    <lineage>
        <taxon>Bacteria</taxon>
        <taxon>Bacillati</taxon>
        <taxon>Bacillota</taxon>
        <taxon>Clostridia</taxon>
        <taxon>Candidatus Protoclostridium</taxon>
    </lineage>
</organism>
<accession>A0A9D1TR92</accession>
<keyword evidence="4 8" id="KW-1133">Transmembrane helix</keyword>
<keyword evidence="5" id="KW-0406">Ion transport</keyword>
<keyword evidence="6 8" id="KW-0472">Membrane</keyword>
<feature type="transmembrane region" description="Helical" evidence="8">
    <location>
        <begin position="190"/>
        <end position="209"/>
    </location>
</feature>
<feature type="transmembrane region" description="Helical" evidence="8">
    <location>
        <begin position="17"/>
        <end position="38"/>
    </location>
</feature>
<dbReference type="EMBL" id="DXHS01000046">
    <property type="protein sequence ID" value="HIW02209.1"/>
    <property type="molecule type" value="Genomic_DNA"/>
</dbReference>
<evidence type="ECO:0000256" key="8">
    <source>
        <dbReference type="SAM" id="Phobius"/>
    </source>
</evidence>
<dbReference type="Proteomes" id="UP000823990">
    <property type="component" value="Unassembled WGS sequence"/>
</dbReference>
<feature type="transmembrane region" description="Helical" evidence="8">
    <location>
        <begin position="324"/>
        <end position="345"/>
    </location>
</feature>
<reference evidence="9" key="1">
    <citation type="journal article" date="2021" name="PeerJ">
        <title>Extensive microbial diversity within the chicken gut microbiome revealed by metagenomics and culture.</title>
        <authorList>
            <person name="Gilroy R."/>
            <person name="Ravi A."/>
            <person name="Getino M."/>
            <person name="Pursley I."/>
            <person name="Horton D.L."/>
            <person name="Alikhan N.F."/>
            <person name="Baker D."/>
            <person name="Gharbi K."/>
            <person name="Hall N."/>
            <person name="Watson M."/>
            <person name="Adriaenssens E.M."/>
            <person name="Foster-Nyarko E."/>
            <person name="Jarju S."/>
            <person name="Secka A."/>
            <person name="Antonio M."/>
            <person name="Oren A."/>
            <person name="Chaudhuri R.R."/>
            <person name="La Ragione R."/>
            <person name="Hildebrand F."/>
            <person name="Pallen M.J."/>
        </authorList>
    </citation>
    <scope>NUCLEOTIDE SEQUENCE</scope>
    <source>
        <strain evidence="9">12435</strain>
    </source>
</reference>
<sequence length="461" mass="47333">MILSPEKRRRAENGLSLVLFSLITGAAVGVVVTLYNVLVSYGDEYSVALYGEIFLRPYFIPLLLVGLLLASIVVGTAVRFVPMARGSGIPQTEGAARGLMRLGGLRTMCTMFACSLAAVFLGMSAGAEGPSVLMGGALGESTGRLCKRTREDERVLVASGASAGLAVAFNAPLTGLLFSVEEANRKATPALLVSALCSVISALAVRGGLRALISLADPGVIPFAPAFSSYDLTALGDFSDIMAVLGIGLLTAAIAALLGAAFYHAVLGARTLFGRIDIIHGAGRMAVPFLLAGALGMITPFAMTGGHGLMEALGTQGGQTEMAVSLRVASPLMTAVAVILLLKFLATVCNMGAGVPCGAFVPMLAIGASGGALLALAFAYAGMPAEWSDIVVMIFVAAFFTAVVKAPVTGTVMVFELTGSYNFALLLPVAAAVTTAYLISVLLRTRPIYDVLLAGFVPAKI</sequence>
<feature type="transmembrane region" description="Helical" evidence="8">
    <location>
        <begin position="387"/>
        <end position="408"/>
    </location>
</feature>
<comment type="caution">
    <text evidence="9">The sequence shown here is derived from an EMBL/GenBank/DDBJ whole genome shotgun (WGS) entry which is preliminary data.</text>
</comment>
<evidence type="ECO:0000256" key="3">
    <source>
        <dbReference type="ARBA" id="ARBA00022692"/>
    </source>
</evidence>
<dbReference type="AlphaFoldDB" id="A0A9D1TR92"/>
<proteinExistence type="predicted"/>
<evidence type="ECO:0000313" key="10">
    <source>
        <dbReference type="Proteomes" id="UP000823990"/>
    </source>
</evidence>
<evidence type="ECO:0000256" key="6">
    <source>
        <dbReference type="ARBA" id="ARBA00023136"/>
    </source>
</evidence>
<keyword evidence="7" id="KW-0868">Chloride</keyword>
<gene>
    <name evidence="9" type="ORF">H9892_02590</name>
</gene>
<dbReference type="PANTHER" id="PTHR45711:SF6">
    <property type="entry name" value="CHLORIDE CHANNEL PROTEIN"/>
    <property type="match status" value="1"/>
</dbReference>
<dbReference type="InterPro" id="IPR014743">
    <property type="entry name" value="Cl-channel_core"/>
</dbReference>
<dbReference type="GO" id="GO:0005886">
    <property type="term" value="C:plasma membrane"/>
    <property type="evidence" value="ECO:0007669"/>
    <property type="project" value="TreeGrafter"/>
</dbReference>
<feature type="transmembrane region" description="Helical" evidence="8">
    <location>
        <begin position="241"/>
        <end position="266"/>
    </location>
</feature>
<feature type="transmembrane region" description="Helical" evidence="8">
    <location>
        <begin position="286"/>
        <end position="304"/>
    </location>
</feature>
<dbReference type="SUPFAM" id="SSF81340">
    <property type="entry name" value="Clc chloride channel"/>
    <property type="match status" value="1"/>
</dbReference>
<feature type="transmembrane region" description="Helical" evidence="8">
    <location>
        <begin position="357"/>
        <end position="381"/>
    </location>
</feature>
<protein>
    <submittedName>
        <fullName evidence="9">Chloride channel protein</fullName>
    </submittedName>
</protein>
<feature type="transmembrane region" description="Helical" evidence="8">
    <location>
        <begin position="102"/>
        <end position="125"/>
    </location>
</feature>
<keyword evidence="2" id="KW-0813">Transport</keyword>
<comment type="subcellular location">
    <subcellularLocation>
        <location evidence="1">Membrane</location>
        <topology evidence="1">Multi-pass membrane protein</topology>
    </subcellularLocation>
</comment>
<dbReference type="GO" id="GO:0005247">
    <property type="term" value="F:voltage-gated chloride channel activity"/>
    <property type="evidence" value="ECO:0007669"/>
    <property type="project" value="TreeGrafter"/>
</dbReference>
<dbReference type="InterPro" id="IPR001807">
    <property type="entry name" value="ClC"/>
</dbReference>
<keyword evidence="3 8" id="KW-0812">Transmembrane</keyword>
<dbReference type="PANTHER" id="PTHR45711">
    <property type="entry name" value="CHLORIDE CHANNEL PROTEIN"/>
    <property type="match status" value="1"/>
</dbReference>
<feature type="transmembrane region" description="Helical" evidence="8">
    <location>
        <begin position="58"/>
        <end position="81"/>
    </location>
</feature>
<dbReference type="Gene3D" id="1.10.3080.10">
    <property type="entry name" value="Clc chloride channel"/>
    <property type="match status" value="1"/>
</dbReference>
<evidence type="ECO:0000256" key="2">
    <source>
        <dbReference type="ARBA" id="ARBA00022448"/>
    </source>
</evidence>
<evidence type="ECO:0000313" key="9">
    <source>
        <dbReference type="EMBL" id="HIW02209.1"/>
    </source>
</evidence>
<feature type="transmembrane region" description="Helical" evidence="8">
    <location>
        <begin position="420"/>
        <end position="443"/>
    </location>
</feature>
<evidence type="ECO:0000256" key="7">
    <source>
        <dbReference type="ARBA" id="ARBA00023214"/>
    </source>
</evidence>
<evidence type="ECO:0000256" key="1">
    <source>
        <dbReference type="ARBA" id="ARBA00004141"/>
    </source>
</evidence>
<reference evidence="9" key="2">
    <citation type="submission" date="2021-04" db="EMBL/GenBank/DDBJ databases">
        <authorList>
            <person name="Gilroy R."/>
        </authorList>
    </citation>
    <scope>NUCLEOTIDE SEQUENCE</scope>
    <source>
        <strain evidence="9">12435</strain>
    </source>
</reference>
<evidence type="ECO:0000256" key="5">
    <source>
        <dbReference type="ARBA" id="ARBA00023065"/>
    </source>
</evidence>